<dbReference type="AlphaFoldDB" id="A0AAV1MV34"/>
<name>A0AAV1MV34_SCOSC</name>
<evidence type="ECO:0000313" key="2">
    <source>
        <dbReference type="Proteomes" id="UP001314229"/>
    </source>
</evidence>
<keyword evidence="2" id="KW-1185">Reference proteome</keyword>
<evidence type="ECO:0000313" key="1">
    <source>
        <dbReference type="EMBL" id="CAK6950727.1"/>
    </source>
</evidence>
<proteinExistence type="predicted"/>
<dbReference type="EMBL" id="CAWUFR010000004">
    <property type="protein sequence ID" value="CAK6950727.1"/>
    <property type="molecule type" value="Genomic_DNA"/>
</dbReference>
<organism evidence="1 2">
    <name type="scientific">Scomber scombrus</name>
    <name type="common">Atlantic mackerel</name>
    <name type="synonym">Scomber vernalis</name>
    <dbReference type="NCBI Taxonomy" id="13677"/>
    <lineage>
        <taxon>Eukaryota</taxon>
        <taxon>Metazoa</taxon>
        <taxon>Chordata</taxon>
        <taxon>Craniata</taxon>
        <taxon>Vertebrata</taxon>
        <taxon>Euteleostomi</taxon>
        <taxon>Actinopterygii</taxon>
        <taxon>Neopterygii</taxon>
        <taxon>Teleostei</taxon>
        <taxon>Neoteleostei</taxon>
        <taxon>Acanthomorphata</taxon>
        <taxon>Pelagiaria</taxon>
        <taxon>Scombriformes</taxon>
        <taxon>Scombridae</taxon>
        <taxon>Scomber</taxon>
    </lineage>
</organism>
<comment type="caution">
    <text evidence="1">The sequence shown here is derived from an EMBL/GenBank/DDBJ whole genome shotgun (WGS) entry which is preliminary data.</text>
</comment>
<gene>
    <name evidence="1" type="ORF">FSCOSCO3_A031128</name>
</gene>
<protein>
    <submittedName>
        <fullName evidence="1">Uncharacterized protein</fullName>
    </submittedName>
</protein>
<dbReference type="Proteomes" id="UP001314229">
    <property type="component" value="Unassembled WGS sequence"/>
</dbReference>
<reference evidence="1 2" key="1">
    <citation type="submission" date="2024-01" db="EMBL/GenBank/DDBJ databases">
        <authorList>
            <person name="Alioto T."/>
            <person name="Alioto T."/>
            <person name="Gomez Garrido J."/>
        </authorList>
    </citation>
    <scope>NUCLEOTIDE SEQUENCE [LARGE SCALE GENOMIC DNA]</scope>
</reference>
<sequence length="111" mass="12025">MFVTTADRSGPGVAFPHGPSLLTPRRVLLPFSPPPNPSAFTCVHSVLVNSARTGQISLKSRWTGRPLMDAVDLTSWKQHLNLRVNIVVLFDVVSLQSRGSPPPPLPPPVNL</sequence>
<accession>A0AAV1MV34</accession>